<dbReference type="InterPro" id="IPR020845">
    <property type="entry name" value="AMP-binding_CS"/>
</dbReference>
<dbReference type="Gene3D" id="3.40.50.12780">
    <property type="entry name" value="N-terminal domain of ligase-like"/>
    <property type="match status" value="1"/>
</dbReference>
<evidence type="ECO:0000256" key="3">
    <source>
        <dbReference type="SAM" id="MobiDB-lite"/>
    </source>
</evidence>
<dbReference type="InterPro" id="IPR025110">
    <property type="entry name" value="AMP-bd_C"/>
</dbReference>
<dbReference type="PANTHER" id="PTHR43201:SF5">
    <property type="entry name" value="MEDIUM-CHAIN ACYL-COA LIGASE ACSF2, MITOCHONDRIAL"/>
    <property type="match status" value="1"/>
</dbReference>
<evidence type="ECO:0000259" key="4">
    <source>
        <dbReference type="Pfam" id="PF00501"/>
    </source>
</evidence>
<dbReference type="Pfam" id="PF00501">
    <property type="entry name" value="AMP-binding"/>
    <property type="match status" value="1"/>
</dbReference>
<evidence type="ECO:0000256" key="2">
    <source>
        <dbReference type="ARBA" id="ARBA00022598"/>
    </source>
</evidence>
<proteinExistence type="inferred from homology"/>
<comment type="similarity">
    <text evidence="1">Belongs to the ATP-dependent AMP-binding enzyme family.</text>
</comment>
<dbReference type="PANTHER" id="PTHR43201">
    <property type="entry name" value="ACYL-COA SYNTHETASE"/>
    <property type="match status" value="1"/>
</dbReference>
<keyword evidence="7" id="KW-1185">Reference proteome</keyword>
<feature type="domain" description="AMP-binding enzyme C-terminal" evidence="5">
    <location>
        <begin position="444"/>
        <end position="519"/>
    </location>
</feature>
<reference evidence="6 7" key="1">
    <citation type="submission" date="2020-04" db="EMBL/GenBank/DDBJ databases">
        <authorList>
            <person name="De Canck E."/>
        </authorList>
    </citation>
    <scope>NUCLEOTIDE SEQUENCE [LARGE SCALE GENOMIC DNA]</scope>
    <source>
        <strain evidence="6 7">LMG 29542</strain>
    </source>
</reference>
<dbReference type="RefSeq" id="WP_175229012.1">
    <property type="nucleotide sequence ID" value="NZ_CADIKH010000024.1"/>
</dbReference>
<sequence length="545" mass="59817">MASANPPVADLPWRTVAALLEHYRRETPRKDAIVDVERRASLSFEQLAKRVDGIARQLARHGVTRGARVVLANCEARDKLLLWLGTWRLGAVVCPLDVPFVGSAIALKLLDTLRPALVVCPADNGDTLCGMTDTPLARFAAHPQAAHHTDTDTRPDTDSTRDSLMTLDENPHDDAPLPDAASVCAAHDIASLCCTSGTTGIPKIVVYDHACYWLNGLDSIDLLGLTREDRMLEYRSFDWYSAQILSLMPFLQLGSTLCIARKFSRSQFGDWIRDNRITVSAGVPTVLNLLLEAPLNVSPDTFASLRAMTCSTAPLSPVQWKRFEKQYGIRILNLYGSSEAGWMCGSRLQRRKIGTVGYPAARIRFDIVDAGGLSCAPDIEGQVVVDGAKLALGVLQADGAMLPIRDAPLFTRDIAARDKEGFVRMSGRMDDLIIRGGVKIVPQEIEDALRAHPLVQDVAALGVPDPVYGQETVCFVVAQPGAAPDAQALRVHCRERLAREKVPKDVYVVASLPRSSRGKILRDALRQQWWQFVSARPDLSEPEFD</sequence>
<gene>
    <name evidence="6" type="primary">lcfB_5</name>
    <name evidence="6" type="ORF">LMG29542_04910</name>
</gene>
<protein>
    <submittedName>
        <fullName evidence="6">Long-chain-fatty-acid--CoA ligase</fullName>
        <ecNumber evidence="6">6.2.1.3</ecNumber>
    </submittedName>
</protein>
<feature type="domain" description="AMP-dependent synthetase/ligase" evidence="4">
    <location>
        <begin position="21"/>
        <end position="393"/>
    </location>
</feature>
<dbReference type="Gene3D" id="3.30.300.30">
    <property type="match status" value="1"/>
</dbReference>
<accession>A0A6J5EDD0</accession>
<organism evidence="6 7">
    <name type="scientific">Paraburkholderia humisilvae</name>
    <dbReference type="NCBI Taxonomy" id="627669"/>
    <lineage>
        <taxon>Bacteria</taxon>
        <taxon>Pseudomonadati</taxon>
        <taxon>Pseudomonadota</taxon>
        <taxon>Betaproteobacteria</taxon>
        <taxon>Burkholderiales</taxon>
        <taxon>Burkholderiaceae</taxon>
        <taxon>Paraburkholderia</taxon>
    </lineage>
</organism>
<dbReference type="Proteomes" id="UP000494363">
    <property type="component" value="Unassembled WGS sequence"/>
</dbReference>
<evidence type="ECO:0000313" key="7">
    <source>
        <dbReference type="Proteomes" id="UP000494363"/>
    </source>
</evidence>
<name>A0A6J5EDD0_9BURK</name>
<evidence type="ECO:0000259" key="5">
    <source>
        <dbReference type="Pfam" id="PF13193"/>
    </source>
</evidence>
<dbReference type="CDD" id="cd04433">
    <property type="entry name" value="AFD_class_I"/>
    <property type="match status" value="1"/>
</dbReference>
<dbReference type="SUPFAM" id="SSF56801">
    <property type="entry name" value="Acetyl-CoA synthetase-like"/>
    <property type="match status" value="1"/>
</dbReference>
<dbReference type="InterPro" id="IPR000873">
    <property type="entry name" value="AMP-dep_synth/lig_dom"/>
</dbReference>
<evidence type="ECO:0000256" key="1">
    <source>
        <dbReference type="ARBA" id="ARBA00006432"/>
    </source>
</evidence>
<feature type="region of interest" description="Disordered" evidence="3">
    <location>
        <begin position="142"/>
        <end position="171"/>
    </location>
</feature>
<dbReference type="InterPro" id="IPR042099">
    <property type="entry name" value="ANL_N_sf"/>
</dbReference>
<dbReference type="GO" id="GO:0004467">
    <property type="term" value="F:long-chain fatty acid-CoA ligase activity"/>
    <property type="evidence" value="ECO:0007669"/>
    <property type="project" value="UniProtKB-EC"/>
</dbReference>
<dbReference type="PROSITE" id="PS00455">
    <property type="entry name" value="AMP_BINDING"/>
    <property type="match status" value="1"/>
</dbReference>
<dbReference type="GO" id="GO:0031956">
    <property type="term" value="F:medium-chain fatty acid-CoA ligase activity"/>
    <property type="evidence" value="ECO:0007669"/>
    <property type="project" value="TreeGrafter"/>
</dbReference>
<dbReference type="InterPro" id="IPR045851">
    <property type="entry name" value="AMP-bd_C_sf"/>
</dbReference>
<dbReference type="EMBL" id="CADIKH010000024">
    <property type="protein sequence ID" value="CAB3764499.1"/>
    <property type="molecule type" value="Genomic_DNA"/>
</dbReference>
<dbReference type="Pfam" id="PF13193">
    <property type="entry name" value="AMP-binding_C"/>
    <property type="match status" value="1"/>
</dbReference>
<dbReference type="AlphaFoldDB" id="A0A6J5EDD0"/>
<keyword evidence="2 6" id="KW-0436">Ligase</keyword>
<evidence type="ECO:0000313" key="6">
    <source>
        <dbReference type="EMBL" id="CAB3764499.1"/>
    </source>
</evidence>
<dbReference type="EC" id="6.2.1.3" evidence="6"/>
<feature type="compositionally biased region" description="Basic and acidic residues" evidence="3">
    <location>
        <begin position="147"/>
        <end position="161"/>
    </location>
</feature>